<dbReference type="Proteomes" id="UP000053558">
    <property type="component" value="Unassembled WGS sequence"/>
</dbReference>
<evidence type="ECO:0000256" key="1">
    <source>
        <dbReference type="SAM" id="MobiDB-lite"/>
    </source>
</evidence>
<feature type="compositionally biased region" description="Basic and acidic residues" evidence="1">
    <location>
        <begin position="77"/>
        <end position="88"/>
    </location>
</feature>
<protein>
    <recommendedName>
        <fullName evidence="4">DUF1690-domain-containing protein</fullName>
    </recommendedName>
</protein>
<dbReference type="EMBL" id="JH711583">
    <property type="protein sequence ID" value="EIW77764.1"/>
    <property type="molecule type" value="Genomic_DNA"/>
</dbReference>
<feature type="region of interest" description="Disordered" evidence="1">
    <location>
        <begin position="1"/>
        <end position="54"/>
    </location>
</feature>
<dbReference type="OrthoDB" id="5544375at2759"/>
<dbReference type="InterPro" id="IPR012471">
    <property type="entry name" value="DUF1690"/>
</dbReference>
<proteinExistence type="predicted"/>
<dbReference type="KEGG" id="cput:CONPUDRAFT_128745"/>
<organism evidence="2 3">
    <name type="scientific">Coniophora puteana (strain RWD-64-598)</name>
    <name type="common">Brown rot fungus</name>
    <dbReference type="NCBI Taxonomy" id="741705"/>
    <lineage>
        <taxon>Eukaryota</taxon>
        <taxon>Fungi</taxon>
        <taxon>Dikarya</taxon>
        <taxon>Basidiomycota</taxon>
        <taxon>Agaricomycotina</taxon>
        <taxon>Agaricomycetes</taxon>
        <taxon>Agaricomycetidae</taxon>
        <taxon>Boletales</taxon>
        <taxon>Coniophorineae</taxon>
        <taxon>Coniophoraceae</taxon>
        <taxon>Coniophora</taxon>
    </lineage>
</organism>
<gene>
    <name evidence="2" type="ORF">CONPUDRAFT_128745</name>
</gene>
<dbReference type="Pfam" id="PF07956">
    <property type="entry name" value="DUF1690"/>
    <property type="match status" value="1"/>
</dbReference>
<dbReference type="AlphaFoldDB" id="A0A5M3MG81"/>
<evidence type="ECO:0000313" key="3">
    <source>
        <dbReference type="Proteomes" id="UP000053558"/>
    </source>
</evidence>
<comment type="caution">
    <text evidence="2">The sequence shown here is derived from an EMBL/GenBank/DDBJ whole genome shotgun (WGS) entry which is preliminary data.</text>
</comment>
<feature type="region of interest" description="Disordered" evidence="1">
    <location>
        <begin position="74"/>
        <end position="118"/>
    </location>
</feature>
<keyword evidence="3" id="KW-1185">Reference proteome</keyword>
<feature type="compositionally biased region" description="Polar residues" evidence="1">
    <location>
        <begin position="38"/>
        <end position="48"/>
    </location>
</feature>
<name>A0A5M3MG81_CONPW</name>
<evidence type="ECO:0000313" key="2">
    <source>
        <dbReference type="EMBL" id="EIW77764.1"/>
    </source>
</evidence>
<accession>A0A5M3MG81</accession>
<reference evidence="3" key="1">
    <citation type="journal article" date="2012" name="Science">
        <title>The Paleozoic origin of enzymatic lignin decomposition reconstructed from 31 fungal genomes.</title>
        <authorList>
            <person name="Floudas D."/>
            <person name="Binder M."/>
            <person name="Riley R."/>
            <person name="Barry K."/>
            <person name="Blanchette R.A."/>
            <person name="Henrissat B."/>
            <person name="Martinez A.T."/>
            <person name="Otillar R."/>
            <person name="Spatafora J.W."/>
            <person name="Yadav J.S."/>
            <person name="Aerts A."/>
            <person name="Benoit I."/>
            <person name="Boyd A."/>
            <person name="Carlson A."/>
            <person name="Copeland A."/>
            <person name="Coutinho P.M."/>
            <person name="de Vries R.P."/>
            <person name="Ferreira P."/>
            <person name="Findley K."/>
            <person name="Foster B."/>
            <person name="Gaskell J."/>
            <person name="Glotzer D."/>
            <person name="Gorecki P."/>
            <person name="Heitman J."/>
            <person name="Hesse C."/>
            <person name="Hori C."/>
            <person name="Igarashi K."/>
            <person name="Jurgens J.A."/>
            <person name="Kallen N."/>
            <person name="Kersten P."/>
            <person name="Kohler A."/>
            <person name="Kuees U."/>
            <person name="Kumar T.K.A."/>
            <person name="Kuo A."/>
            <person name="LaButti K."/>
            <person name="Larrondo L.F."/>
            <person name="Lindquist E."/>
            <person name="Ling A."/>
            <person name="Lombard V."/>
            <person name="Lucas S."/>
            <person name="Lundell T."/>
            <person name="Martin R."/>
            <person name="McLaughlin D.J."/>
            <person name="Morgenstern I."/>
            <person name="Morin E."/>
            <person name="Murat C."/>
            <person name="Nagy L.G."/>
            <person name="Nolan M."/>
            <person name="Ohm R.A."/>
            <person name="Patyshakuliyeva A."/>
            <person name="Rokas A."/>
            <person name="Ruiz-Duenas F.J."/>
            <person name="Sabat G."/>
            <person name="Salamov A."/>
            <person name="Samejima M."/>
            <person name="Schmutz J."/>
            <person name="Slot J.C."/>
            <person name="St John F."/>
            <person name="Stenlid J."/>
            <person name="Sun H."/>
            <person name="Sun S."/>
            <person name="Syed K."/>
            <person name="Tsang A."/>
            <person name="Wiebenga A."/>
            <person name="Young D."/>
            <person name="Pisabarro A."/>
            <person name="Eastwood D.C."/>
            <person name="Martin F."/>
            <person name="Cullen D."/>
            <person name="Grigoriev I.V."/>
            <person name="Hibbett D.S."/>
        </authorList>
    </citation>
    <scope>NUCLEOTIDE SEQUENCE [LARGE SCALE GENOMIC DNA]</scope>
    <source>
        <strain evidence="3">RWD-64-598 SS2</strain>
    </source>
</reference>
<feature type="compositionally biased region" description="Basic and acidic residues" evidence="1">
    <location>
        <begin position="103"/>
        <end position="113"/>
    </location>
</feature>
<dbReference type="GeneID" id="19200141"/>
<evidence type="ECO:0008006" key="4">
    <source>
        <dbReference type="Google" id="ProtNLM"/>
    </source>
</evidence>
<dbReference type="RefSeq" id="XP_007772118.1">
    <property type="nucleotide sequence ID" value="XM_007773928.1"/>
</dbReference>
<sequence length="189" mass="20837">MGASQSKPGDDDVVFRNETPVQFSQDVVDQLASRAESSETTPERQTSLDAHIRARMHTELERLRQEEQSVIEQIESALEKENLDRERAGLSSRTEADGESEGGEAKEGGELEIKSSATVMGDLEEVRAKVDKYQARKSLEDLPEVKAAGDAVFECYKSNPSTPLDCWSHVSAFKAAIADAESKYLSSLR</sequence>
<dbReference type="OMA" id="GKSLNCW"/>